<keyword evidence="9" id="KW-1185">Reference proteome</keyword>
<organism evidence="8 9">
    <name type="scientific">Insolitispirillum peregrinum</name>
    <dbReference type="NCBI Taxonomy" id="80876"/>
    <lineage>
        <taxon>Bacteria</taxon>
        <taxon>Pseudomonadati</taxon>
        <taxon>Pseudomonadota</taxon>
        <taxon>Alphaproteobacteria</taxon>
        <taxon>Rhodospirillales</taxon>
        <taxon>Novispirillaceae</taxon>
        <taxon>Insolitispirillum</taxon>
    </lineage>
</organism>
<dbReference type="InterPro" id="IPR000620">
    <property type="entry name" value="EamA_dom"/>
</dbReference>
<evidence type="ECO:0000259" key="7">
    <source>
        <dbReference type="Pfam" id="PF00892"/>
    </source>
</evidence>
<dbReference type="Proteomes" id="UP000185678">
    <property type="component" value="Unassembled WGS sequence"/>
</dbReference>
<feature type="domain" description="EamA" evidence="7">
    <location>
        <begin position="18"/>
        <end position="150"/>
    </location>
</feature>
<feature type="transmembrane region" description="Helical" evidence="6">
    <location>
        <begin position="134"/>
        <end position="154"/>
    </location>
</feature>
<evidence type="ECO:0000256" key="1">
    <source>
        <dbReference type="ARBA" id="ARBA00004651"/>
    </source>
</evidence>
<feature type="domain" description="EamA" evidence="7">
    <location>
        <begin position="165"/>
        <end position="302"/>
    </location>
</feature>
<keyword evidence="2" id="KW-1003">Cell membrane</keyword>
<keyword evidence="5 6" id="KW-0472">Membrane</keyword>
<name>A0A1N7JG06_9PROT</name>
<dbReference type="SUPFAM" id="SSF103481">
    <property type="entry name" value="Multidrug resistance efflux transporter EmrE"/>
    <property type="match status" value="2"/>
</dbReference>
<evidence type="ECO:0000313" key="9">
    <source>
        <dbReference type="Proteomes" id="UP000185678"/>
    </source>
</evidence>
<dbReference type="Pfam" id="PF00892">
    <property type="entry name" value="EamA"/>
    <property type="match status" value="2"/>
</dbReference>
<feature type="transmembrane region" description="Helical" evidence="6">
    <location>
        <begin position="18"/>
        <end position="37"/>
    </location>
</feature>
<comment type="subcellular location">
    <subcellularLocation>
        <location evidence="1">Cell membrane</location>
        <topology evidence="1">Multi-pass membrane protein</topology>
    </subcellularLocation>
</comment>
<feature type="transmembrane region" description="Helical" evidence="6">
    <location>
        <begin position="260"/>
        <end position="278"/>
    </location>
</feature>
<dbReference type="RefSeq" id="WP_076399122.1">
    <property type="nucleotide sequence ID" value="NZ_FTOA01000002.1"/>
</dbReference>
<feature type="transmembrane region" description="Helical" evidence="6">
    <location>
        <begin position="79"/>
        <end position="100"/>
    </location>
</feature>
<feature type="transmembrane region" description="Helical" evidence="6">
    <location>
        <begin position="49"/>
        <end position="67"/>
    </location>
</feature>
<feature type="transmembrane region" description="Helical" evidence="6">
    <location>
        <begin position="284"/>
        <end position="301"/>
    </location>
</feature>
<feature type="transmembrane region" description="Helical" evidence="6">
    <location>
        <begin position="195"/>
        <end position="216"/>
    </location>
</feature>
<protein>
    <submittedName>
        <fullName evidence="8">Permease of the drug/metabolite transporter (DMT) superfamily</fullName>
    </submittedName>
</protein>
<accession>A0A1N7JG06</accession>
<dbReference type="InterPro" id="IPR050638">
    <property type="entry name" value="AA-Vitamin_Transporters"/>
</dbReference>
<evidence type="ECO:0000256" key="4">
    <source>
        <dbReference type="ARBA" id="ARBA00022989"/>
    </source>
</evidence>
<reference evidence="8 9" key="1">
    <citation type="submission" date="2017-01" db="EMBL/GenBank/DDBJ databases">
        <authorList>
            <person name="Mah S.A."/>
            <person name="Swanson W.J."/>
            <person name="Moy G.W."/>
            <person name="Vacquier V.D."/>
        </authorList>
    </citation>
    <scope>NUCLEOTIDE SEQUENCE [LARGE SCALE GENOMIC DNA]</scope>
    <source>
        <strain evidence="8 9">DSM 11589</strain>
    </source>
</reference>
<dbReference type="PANTHER" id="PTHR32322:SF18">
    <property type="entry name" value="S-ADENOSYLMETHIONINE_S-ADENOSYLHOMOCYSTEINE TRANSPORTER"/>
    <property type="match status" value="1"/>
</dbReference>
<evidence type="ECO:0000256" key="2">
    <source>
        <dbReference type="ARBA" id="ARBA00022475"/>
    </source>
</evidence>
<sequence>MTSPAPRSLFQRLWGNPYLLLVLAVSFWAGNAIIGRAVHGVVPPVGMAFFRWIGASLIILPFAWPHLKRDWAVAASGWPWLAVLAACGIGAFNTFLYIGLQYTQAINSLLMQSAIPVLIVVLSFVIFRQRISAFQGIGTLVSLTGVLLIITAGHPERLMALDLNRGDLWVLAAVAAYAVYSVFLQKRPAIHPLGFVALTFVIGTVMLAPFAAWETWGSGRAMDWGHPYTWMAVGYVSVFPSIFSYLCFNRGVELLGANTAGLFIHLNPLFGSLLAIVFLGETFALHHGLGMALILGGIFLANRRAKARRG</sequence>
<proteinExistence type="predicted"/>
<evidence type="ECO:0000256" key="3">
    <source>
        <dbReference type="ARBA" id="ARBA00022692"/>
    </source>
</evidence>
<feature type="transmembrane region" description="Helical" evidence="6">
    <location>
        <begin position="228"/>
        <end position="248"/>
    </location>
</feature>
<dbReference type="OrthoDB" id="9806889at2"/>
<dbReference type="PANTHER" id="PTHR32322">
    <property type="entry name" value="INNER MEMBRANE TRANSPORTER"/>
    <property type="match status" value="1"/>
</dbReference>
<evidence type="ECO:0000256" key="5">
    <source>
        <dbReference type="ARBA" id="ARBA00023136"/>
    </source>
</evidence>
<gene>
    <name evidence="8" type="ORF">SAMN05421779_102222</name>
</gene>
<keyword evidence="3 6" id="KW-0812">Transmembrane</keyword>
<keyword evidence="4 6" id="KW-1133">Transmembrane helix</keyword>
<feature type="transmembrane region" description="Helical" evidence="6">
    <location>
        <begin position="106"/>
        <end position="127"/>
    </location>
</feature>
<dbReference type="AlphaFoldDB" id="A0A1N7JG06"/>
<dbReference type="STRING" id="80876.SAMN05421779_102222"/>
<dbReference type="InterPro" id="IPR037185">
    <property type="entry name" value="EmrE-like"/>
</dbReference>
<evidence type="ECO:0000256" key="6">
    <source>
        <dbReference type="SAM" id="Phobius"/>
    </source>
</evidence>
<dbReference type="GO" id="GO:0005886">
    <property type="term" value="C:plasma membrane"/>
    <property type="evidence" value="ECO:0007669"/>
    <property type="project" value="UniProtKB-SubCell"/>
</dbReference>
<evidence type="ECO:0000313" key="8">
    <source>
        <dbReference type="EMBL" id="SIS48312.1"/>
    </source>
</evidence>
<dbReference type="EMBL" id="FTOA01000002">
    <property type="protein sequence ID" value="SIS48312.1"/>
    <property type="molecule type" value="Genomic_DNA"/>
</dbReference>
<feature type="transmembrane region" description="Helical" evidence="6">
    <location>
        <begin position="166"/>
        <end position="183"/>
    </location>
</feature>